<dbReference type="AlphaFoldDB" id="A0A351R9T5"/>
<dbReference type="EMBL" id="DNAA01000097">
    <property type="protein sequence ID" value="HBA08806.1"/>
    <property type="molecule type" value="Genomic_DNA"/>
</dbReference>
<reference evidence="1 2" key="1">
    <citation type="journal article" date="2018" name="Nat. Biotechnol.">
        <title>A standardized bacterial taxonomy based on genome phylogeny substantially revises the tree of life.</title>
        <authorList>
            <person name="Parks D.H."/>
            <person name="Chuvochina M."/>
            <person name="Waite D.W."/>
            <person name="Rinke C."/>
            <person name="Skarshewski A."/>
            <person name="Chaumeil P.A."/>
            <person name="Hugenholtz P."/>
        </authorList>
    </citation>
    <scope>NUCLEOTIDE SEQUENCE [LARGE SCALE GENOMIC DNA]</scope>
    <source>
        <strain evidence="1">UBA9958</strain>
    </source>
</reference>
<comment type="caution">
    <text evidence="1">The sequence shown here is derived from an EMBL/GenBank/DDBJ whole genome shotgun (WGS) entry which is preliminary data.</text>
</comment>
<evidence type="ECO:0000313" key="1">
    <source>
        <dbReference type="EMBL" id="HBA08806.1"/>
    </source>
</evidence>
<name>A0A351R9T5_9PROT</name>
<dbReference type="STRING" id="1132855.GCA_000384255_01175"/>
<dbReference type="Proteomes" id="UP000264313">
    <property type="component" value="Unassembled WGS sequence"/>
</dbReference>
<gene>
    <name evidence="1" type="ORF">DCW48_03990</name>
</gene>
<proteinExistence type="predicted"/>
<evidence type="ECO:0000313" key="2">
    <source>
        <dbReference type="Proteomes" id="UP000264313"/>
    </source>
</evidence>
<organism evidence="1 2">
    <name type="scientific">Methylotenera mobilis</name>
    <dbReference type="NCBI Taxonomy" id="359408"/>
    <lineage>
        <taxon>Bacteria</taxon>
        <taxon>Pseudomonadati</taxon>
        <taxon>Pseudomonadota</taxon>
        <taxon>Betaproteobacteria</taxon>
        <taxon>Nitrosomonadales</taxon>
        <taxon>Methylophilaceae</taxon>
        <taxon>Methylotenera</taxon>
    </lineage>
</organism>
<evidence type="ECO:0008006" key="3">
    <source>
        <dbReference type="Google" id="ProtNLM"/>
    </source>
</evidence>
<accession>A0A351R9T5</accession>
<sequence>MVNRFQKILTYFILLLLVPAGLAALYTWASLSWVYSSGERAGYVQKLSQKGWICKTYEGELILVSMPGTQAEKFFFTVRDENVAKKINATVGDRVRLIYEEHKGVPTTCFGETSFYIKDVKLLDETKAKQ</sequence>
<protein>
    <recommendedName>
        <fullName evidence="3">6-phosphogluconate dehydrogenase</fullName>
    </recommendedName>
</protein>